<evidence type="ECO:0000259" key="3">
    <source>
        <dbReference type="Pfam" id="PF22725"/>
    </source>
</evidence>
<dbReference type="STRING" id="204669.Acid345_3430"/>
<protein>
    <submittedName>
        <fullName evidence="4">Oxidoreductase</fullName>
    </submittedName>
</protein>
<name>Q1IL19_KORVE</name>
<organism evidence="4 5">
    <name type="scientific">Koribacter versatilis (strain Ellin345)</name>
    <dbReference type="NCBI Taxonomy" id="204669"/>
    <lineage>
        <taxon>Bacteria</taxon>
        <taxon>Pseudomonadati</taxon>
        <taxon>Acidobacteriota</taxon>
        <taxon>Terriglobia</taxon>
        <taxon>Terriglobales</taxon>
        <taxon>Candidatus Korobacteraceae</taxon>
        <taxon>Candidatus Korobacter</taxon>
    </lineage>
</organism>
<gene>
    <name evidence="4" type="ordered locus">Acid345_3430</name>
</gene>
<dbReference type="GO" id="GO:0000166">
    <property type="term" value="F:nucleotide binding"/>
    <property type="evidence" value="ECO:0007669"/>
    <property type="project" value="InterPro"/>
</dbReference>
<dbReference type="Pfam" id="PF22725">
    <property type="entry name" value="GFO_IDH_MocA_C3"/>
    <property type="match status" value="1"/>
</dbReference>
<dbReference type="InterPro" id="IPR036291">
    <property type="entry name" value="NAD(P)-bd_dom_sf"/>
</dbReference>
<feature type="domain" description="GFO/IDH/MocA-like oxidoreductase" evidence="3">
    <location>
        <begin position="139"/>
        <end position="260"/>
    </location>
</feature>
<evidence type="ECO:0000256" key="1">
    <source>
        <dbReference type="ARBA" id="ARBA00023002"/>
    </source>
</evidence>
<dbReference type="Proteomes" id="UP000002432">
    <property type="component" value="Chromosome"/>
</dbReference>
<keyword evidence="5" id="KW-1185">Reference proteome</keyword>
<dbReference type="AlphaFoldDB" id="Q1IL19"/>
<keyword evidence="1" id="KW-0560">Oxidoreductase</keyword>
<evidence type="ECO:0000313" key="4">
    <source>
        <dbReference type="EMBL" id="ABF42431.1"/>
    </source>
</evidence>
<proteinExistence type="predicted"/>
<dbReference type="InterPro" id="IPR050463">
    <property type="entry name" value="Gfo/Idh/MocA_oxidrdct_glycsds"/>
</dbReference>
<dbReference type="SUPFAM" id="SSF55347">
    <property type="entry name" value="Glyceraldehyde-3-phosphate dehydrogenase-like, C-terminal domain"/>
    <property type="match status" value="1"/>
</dbReference>
<reference evidence="4 5" key="1">
    <citation type="journal article" date="2009" name="Appl. Environ. Microbiol.">
        <title>Three genomes from the phylum Acidobacteria provide insight into the lifestyles of these microorganisms in soils.</title>
        <authorList>
            <person name="Ward N.L."/>
            <person name="Challacombe J.F."/>
            <person name="Janssen P.H."/>
            <person name="Henrissat B."/>
            <person name="Coutinho P.M."/>
            <person name="Wu M."/>
            <person name="Xie G."/>
            <person name="Haft D.H."/>
            <person name="Sait M."/>
            <person name="Badger J."/>
            <person name="Barabote R.D."/>
            <person name="Bradley B."/>
            <person name="Brettin T.S."/>
            <person name="Brinkac L.M."/>
            <person name="Bruce D."/>
            <person name="Creasy T."/>
            <person name="Daugherty S.C."/>
            <person name="Davidsen T.M."/>
            <person name="DeBoy R.T."/>
            <person name="Detter J.C."/>
            <person name="Dodson R.J."/>
            <person name="Durkin A.S."/>
            <person name="Ganapathy A."/>
            <person name="Gwinn-Giglio M."/>
            <person name="Han C.S."/>
            <person name="Khouri H."/>
            <person name="Kiss H."/>
            <person name="Kothari S.P."/>
            <person name="Madupu R."/>
            <person name="Nelson K.E."/>
            <person name="Nelson W.C."/>
            <person name="Paulsen I."/>
            <person name="Penn K."/>
            <person name="Ren Q."/>
            <person name="Rosovitz M.J."/>
            <person name="Selengut J.D."/>
            <person name="Shrivastava S."/>
            <person name="Sullivan S.A."/>
            <person name="Tapia R."/>
            <person name="Thompson L.S."/>
            <person name="Watkins K.L."/>
            <person name="Yang Q."/>
            <person name="Yu C."/>
            <person name="Zafar N."/>
            <person name="Zhou L."/>
            <person name="Kuske C.R."/>
        </authorList>
    </citation>
    <scope>NUCLEOTIDE SEQUENCE [LARGE SCALE GENOMIC DNA]</scope>
    <source>
        <strain evidence="4 5">Ellin345</strain>
    </source>
</reference>
<dbReference type="GO" id="GO:0016491">
    <property type="term" value="F:oxidoreductase activity"/>
    <property type="evidence" value="ECO:0007669"/>
    <property type="project" value="UniProtKB-KW"/>
</dbReference>
<dbReference type="OrthoDB" id="9815825at2"/>
<dbReference type="PANTHER" id="PTHR43818:SF11">
    <property type="entry name" value="BCDNA.GH03377"/>
    <property type="match status" value="1"/>
</dbReference>
<dbReference type="eggNOG" id="COG0673">
    <property type="taxonomic scope" value="Bacteria"/>
</dbReference>
<dbReference type="InterPro" id="IPR000683">
    <property type="entry name" value="Gfo/Idh/MocA-like_OxRdtase_N"/>
</dbReference>
<dbReference type="EMBL" id="CP000360">
    <property type="protein sequence ID" value="ABF42431.1"/>
    <property type="molecule type" value="Genomic_DNA"/>
</dbReference>
<dbReference type="EnsemblBacteria" id="ABF42431">
    <property type="protein sequence ID" value="ABF42431"/>
    <property type="gene ID" value="Acid345_3430"/>
</dbReference>
<dbReference type="SUPFAM" id="SSF51735">
    <property type="entry name" value="NAD(P)-binding Rossmann-fold domains"/>
    <property type="match status" value="1"/>
</dbReference>
<dbReference type="Gene3D" id="3.30.360.10">
    <property type="entry name" value="Dihydrodipicolinate Reductase, domain 2"/>
    <property type="match status" value="1"/>
</dbReference>
<dbReference type="Gene3D" id="3.40.50.720">
    <property type="entry name" value="NAD(P)-binding Rossmann-like Domain"/>
    <property type="match status" value="1"/>
</dbReference>
<dbReference type="Pfam" id="PF01408">
    <property type="entry name" value="GFO_IDH_MocA"/>
    <property type="match status" value="1"/>
</dbReference>
<dbReference type="PANTHER" id="PTHR43818">
    <property type="entry name" value="BCDNA.GH03377"/>
    <property type="match status" value="1"/>
</dbReference>
<accession>Q1IL19</accession>
<feature type="domain" description="Gfo/Idh/MocA-like oxidoreductase N-terminal" evidence="2">
    <location>
        <begin position="5"/>
        <end position="130"/>
    </location>
</feature>
<dbReference type="HOGENOM" id="CLU_023194_17_0_0"/>
<evidence type="ECO:0000259" key="2">
    <source>
        <dbReference type="Pfam" id="PF01408"/>
    </source>
</evidence>
<dbReference type="InterPro" id="IPR055170">
    <property type="entry name" value="GFO_IDH_MocA-like_dom"/>
</dbReference>
<dbReference type="RefSeq" id="WP_011524230.1">
    <property type="nucleotide sequence ID" value="NC_008009.1"/>
</dbReference>
<dbReference type="KEGG" id="aba:Acid345_3430"/>
<sequence length="359" mass="39842">MKTLNLAMIGQGFMGRAHSNAFHQVNHFFDTAFNLNLNVVCGRDENKLREVASRWGWSETETDWRKLIDRPDIDVIDIGAPNHLHAEIAIAAAEAGKIVWCEKPLAMDVAEAERMVKAVAGKPNLVWFNYRRVPAIAFARQLIGDGRIGEVYHYRATYLNSSGLNATRGNTWRYKKETAGSGAAGDLLSHLIDLALWLNGPISEVCGLLKTFVPGREVDDAAITMARFANGSVGTLEATRYGTGNRNRNMFEIHGSKGALVFNLEDMNRLQFYDVNDAPENGMRTILATGPGHPYVNDFWPPGHLIGYEHSFIATLADFLKALHEGTEFHANFEDGLKVQKLVAAVEESAEKKKWTTLA</sequence>
<evidence type="ECO:0000313" key="5">
    <source>
        <dbReference type="Proteomes" id="UP000002432"/>
    </source>
</evidence>